<dbReference type="Gene3D" id="3.10.50.40">
    <property type="match status" value="1"/>
</dbReference>
<keyword evidence="1" id="KW-0418">Kinase</keyword>
<dbReference type="PANTHER" id="PTHR46512:SF1">
    <property type="entry name" value="PEPTIDYLPROLYL ISOMERASE"/>
    <property type="match status" value="1"/>
</dbReference>
<evidence type="ECO:0000313" key="2">
    <source>
        <dbReference type="Proteomes" id="UP001431209"/>
    </source>
</evidence>
<organism evidence="1 2">
    <name type="scientific">Acrasis kona</name>
    <dbReference type="NCBI Taxonomy" id="1008807"/>
    <lineage>
        <taxon>Eukaryota</taxon>
        <taxon>Discoba</taxon>
        <taxon>Heterolobosea</taxon>
        <taxon>Tetramitia</taxon>
        <taxon>Eutetramitia</taxon>
        <taxon>Acrasidae</taxon>
        <taxon>Acrasis</taxon>
    </lineage>
</organism>
<accession>A0AAW2YPS5</accession>
<dbReference type="PANTHER" id="PTHR46512">
    <property type="entry name" value="PEPTIDYLPROLYL ISOMERASE"/>
    <property type="match status" value="1"/>
</dbReference>
<sequence length="365" mass="41725">MNRFNIPSLSDVTFDQTVPGTELNGVPISKKILVEGNGDCPNEGSNVKYVHQGYYVIEDQDTHERTTVVLDNNALGSNPQEERLKNNNAMFKLCLHSMKAGEKSVFLIPSRFRLGGDVDINFGGNTLIRAGSHTYYWFYCTEVLRNRLKPDNLAQRLEYANLEKCDGTNSYKSGDLKKALYYYQRAKTLLSGKDVNPIIENNPDCKHSIIKLKVPVVTNLVKTLDAKRDYLKAMREAETLLEEIQEHLLAREFVMDDSDKRLMLYGAEMLYLKAKLYRLLPQDQTKDEEEQDMIVMHTANGKELKASRNNLEQCITLLDMDLLKILPQELKVTARIIKEKALVDLKKTNDRIQSNILAQETKSRS</sequence>
<dbReference type="EMBL" id="JAOPGA020000487">
    <property type="protein sequence ID" value="KAL0478951.1"/>
    <property type="molecule type" value="Genomic_DNA"/>
</dbReference>
<protein>
    <submittedName>
        <fullName evidence="1">Propionate kinase</fullName>
    </submittedName>
</protein>
<comment type="caution">
    <text evidence="1">The sequence shown here is derived from an EMBL/GenBank/DDBJ whole genome shotgun (WGS) entry which is preliminary data.</text>
</comment>
<dbReference type="InterPro" id="IPR046357">
    <property type="entry name" value="PPIase_dom_sf"/>
</dbReference>
<keyword evidence="2" id="KW-1185">Reference proteome</keyword>
<dbReference type="GO" id="GO:0016301">
    <property type="term" value="F:kinase activity"/>
    <property type="evidence" value="ECO:0007669"/>
    <property type="project" value="UniProtKB-KW"/>
</dbReference>
<dbReference type="GO" id="GO:0012505">
    <property type="term" value="C:endomembrane system"/>
    <property type="evidence" value="ECO:0007669"/>
    <property type="project" value="TreeGrafter"/>
</dbReference>
<evidence type="ECO:0000313" key="1">
    <source>
        <dbReference type="EMBL" id="KAL0478951.1"/>
    </source>
</evidence>
<dbReference type="InterPro" id="IPR011990">
    <property type="entry name" value="TPR-like_helical_dom_sf"/>
</dbReference>
<proteinExistence type="predicted"/>
<dbReference type="GO" id="GO:0044183">
    <property type="term" value="F:protein folding chaperone"/>
    <property type="evidence" value="ECO:0007669"/>
    <property type="project" value="TreeGrafter"/>
</dbReference>
<dbReference type="GO" id="GO:0016020">
    <property type="term" value="C:membrane"/>
    <property type="evidence" value="ECO:0007669"/>
    <property type="project" value="TreeGrafter"/>
</dbReference>
<dbReference type="AlphaFoldDB" id="A0AAW2YPS5"/>
<dbReference type="GO" id="GO:0003755">
    <property type="term" value="F:peptidyl-prolyl cis-trans isomerase activity"/>
    <property type="evidence" value="ECO:0007669"/>
    <property type="project" value="InterPro"/>
</dbReference>
<gene>
    <name evidence="1" type="ORF">AKO1_010368</name>
</gene>
<name>A0AAW2YPS5_9EUKA</name>
<reference evidence="1 2" key="1">
    <citation type="submission" date="2024-03" db="EMBL/GenBank/DDBJ databases">
        <title>The Acrasis kona genome and developmental transcriptomes reveal deep origins of eukaryotic multicellular pathways.</title>
        <authorList>
            <person name="Sheikh S."/>
            <person name="Fu C.-J."/>
            <person name="Brown M.W."/>
            <person name="Baldauf S.L."/>
        </authorList>
    </citation>
    <scope>NUCLEOTIDE SEQUENCE [LARGE SCALE GENOMIC DNA]</scope>
    <source>
        <strain evidence="1 2">ATCC MYA-3509</strain>
    </source>
</reference>
<dbReference type="GO" id="GO:0005829">
    <property type="term" value="C:cytosol"/>
    <property type="evidence" value="ECO:0007669"/>
    <property type="project" value="TreeGrafter"/>
</dbReference>
<dbReference type="Proteomes" id="UP001431209">
    <property type="component" value="Unassembled WGS sequence"/>
</dbReference>
<dbReference type="InterPro" id="IPR050754">
    <property type="entry name" value="FKBP4/5/8-like"/>
</dbReference>
<dbReference type="GO" id="GO:0005740">
    <property type="term" value="C:mitochondrial envelope"/>
    <property type="evidence" value="ECO:0007669"/>
    <property type="project" value="TreeGrafter"/>
</dbReference>
<dbReference type="Gene3D" id="1.25.40.10">
    <property type="entry name" value="Tetratricopeptide repeat domain"/>
    <property type="match status" value="1"/>
</dbReference>
<keyword evidence="1" id="KW-0808">Transferase</keyword>